<evidence type="ECO:0000313" key="2">
    <source>
        <dbReference type="Proteomes" id="UP001054889"/>
    </source>
</evidence>
<proteinExistence type="predicted"/>
<reference evidence="1" key="1">
    <citation type="journal article" date="2018" name="DNA Res.">
        <title>Multiple hybrid de novo genome assembly of finger millet, an orphan allotetraploid crop.</title>
        <authorList>
            <person name="Hatakeyama M."/>
            <person name="Aluri S."/>
            <person name="Balachadran M.T."/>
            <person name="Sivarajan S.R."/>
            <person name="Patrignani A."/>
            <person name="Gruter S."/>
            <person name="Poveda L."/>
            <person name="Shimizu-Inatsugi R."/>
            <person name="Baeten J."/>
            <person name="Francoijs K.J."/>
            <person name="Nataraja K.N."/>
            <person name="Reddy Y.A.N."/>
            <person name="Phadnis S."/>
            <person name="Ravikumar R.L."/>
            <person name="Schlapbach R."/>
            <person name="Sreeman S.M."/>
            <person name="Shimizu K.K."/>
        </authorList>
    </citation>
    <scope>NUCLEOTIDE SEQUENCE</scope>
</reference>
<keyword evidence="2" id="KW-1185">Reference proteome</keyword>
<sequence length="134" mass="14885">MGTYCLDTAGGYTWSKVGDWTLPFRGKVEYVPELKLWFGLSAYGQQLAAADLSNLDSQPQIMGAWEELINRLEEWRERPDAQIVNMGSGRFCVARPLPCAKHLFPVVLVYGKHSSVTCSKSWLALEEDAAAAMA</sequence>
<comment type="caution">
    <text evidence="1">The sequence shown here is derived from an EMBL/GenBank/DDBJ whole genome shotgun (WGS) entry which is preliminary data.</text>
</comment>
<accession>A0AAV5FBP1</accession>
<dbReference type="Proteomes" id="UP001054889">
    <property type="component" value="Unassembled WGS sequence"/>
</dbReference>
<evidence type="ECO:0000313" key="1">
    <source>
        <dbReference type="EMBL" id="GJN33088.1"/>
    </source>
</evidence>
<dbReference type="InterPro" id="IPR012871">
    <property type="entry name" value="DUF1668_ORYSA"/>
</dbReference>
<name>A0AAV5FBP1_ELECO</name>
<organism evidence="1 2">
    <name type="scientific">Eleusine coracana subsp. coracana</name>
    <dbReference type="NCBI Taxonomy" id="191504"/>
    <lineage>
        <taxon>Eukaryota</taxon>
        <taxon>Viridiplantae</taxon>
        <taxon>Streptophyta</taxon>
        <taxon>Embryophyta</taxon>
        <taxon>Tracheophyta</taxon>
        <taxon>Spermatophyta</taxon>
        <taxon>Magnoliopsida</taxon>
        <taxon>Liliopsida</taxon>
        <taxon>Poales</taxon>
        <taxon>Poaceae</taxon>
        <taxon>PACMAD clade</taxon>
        <taxon>Chloridoideae</taxon>
        <taxon>Cynodonteae</taxon>
        <taxon>Eleusininae</taxon>
        <taxon>Eleusine</taxon>
    </lineage>
</organism>
<protein>
    <submittedName>
        <fullName evidence="1">Uncharacterized protein</fullName>
    </submittedName>
</protein>
<dbReference type="Pfam" id="PF07893">
    <property type="entry name" value="DUF1668"/>
    <property type="match status" value="1"/>
</dbReference>
<dbReference type="AlphaFoldDB" id="A0AAV5FBP1"/>
<dbReference type="PANTHER" id="PTHR33085">
    <property type="entry name" value="OS12G0113100 PROTEIN-RELATED"/>
    <property type="match status" value="1"/>
</dbReference>
<reference evidence="1" key="2">
    <citation type="submission" date="2021-12" db="EMBL/GenBank/DDBJ databases">
        <title>Resequencing data analysis of finger millet.</title>
        <authorList>
            <person name="Hatakeyama M."/>
            <person name="Aluri S."/>
            <person name="Balachadran M.T."/>
            <person name="Sivarajan S.R."/>
            <person name="Poveda L."/>
            <person name="Shimizu-Inatsugi R."/>
            <person name="Schlapbach R."/>
            <person name="Sreeman S.M."/>
            <person name="Shimizu K.K."/>
        </authorList>
    </citation>
    <scope>NUCLEOTIDE SEQUENCE</scope>
</reference>
<dbReference type="PANTHER" id="PTHR33085:SF145">
    <property type="entry name" value="OS05G0302200 PROTEIN"/>
    <property type="match status" value="1"/>
</dbReference>
<gene>
    <name evidence="1" type="primary">gb21651</name>
    <name evidence="1" type="ORF">PR202_gb21651</name>
</gene>
<dbReference type="EMBL" id="BQKI01000084">
    <property type="protein sequence ID" value="GJN33088.1"/>
    <property type="molecule type" value="Genomic_DNA"/>
</dbReference>